<evidence type="ECO:0000313" key="4">
    <source>
        <dbReference type="Proteomes" id="UP000198618"/>
    </source>
</evidence>
<evidence type="ECO:0000313" key="3">
    <source>
        <dbReference type="EMBL" id="SET08970.1"/>
    </source>
</evidence>
<feature type="compositionally biased region" description="Basic and acidic residues" evidence="1">
    <location>
        <begin position="212"/>
        <end position="235"/>
    </location>
</feature>
<proteinExistence type="predicted"/>
<keyword evidence="2" id="KW-0812">Transmembrane</keyword>
<dbReference type="RefSeq" id="WP_090868402.1">
    <property type="nucleotide sequence ID" value="NZ_FOHE01000005.1"/>
</dbReference>
<dbReference type="EMBL" id="FOHE01000005">
    <property type="protein sequence ID" value="SET08970.1"/>
    <property type="molecule type" value="Genomic_DNA"/>
</dbReference>
<accession>A0A1I0BRR1</accession>
<keyword evidence="2" id="KW-0472">Membrane</keyword>
<dbReference type="InterPro" id="IPR023848">
    <property type="entry name" value="TasA"/>
</dbReference>
<dbReference type="OrthoDB" id="2707117at2"/>
<feature type="transmembrane region" description="Helical" evidence="2">
    <location>
        <begin position="12"/>
        <end position="33"/>
    </location>
</feature>
<dbReference type="STRING" id="930131.SAMN05216389_105124"/>
<feature type="compositionally biased region" description="Acidic residues" evidence="1">
    <location>
        <begin position="172"/>
        <end position="206"/>
    </location>
</feature>
<dbReference type="GO" id="GO:0097311">
    <property type="term" value="C:bacterial biofilm matrix"/>
    <property type="evidence" value="ECO:0007669"/>
    <property type="project" value="InterPro"/>
</dbReference>
<reference evidence="3 4" key="1">
    <citation type="submission" date="2016-10" db="EMBL/GenBank/DDBJ databases">
        <authorList>
            <person name="de Groot N.N."/>
        </authorList>
    </citation>
    <scope>NUCLEOTIDE SEQUENCE [LARGE SCALE GENOMIC DNA]</scope>
    <source>
        <strain evidence="3 4">IBRC-M 10780</strain>
    </source>
</reference>
<gene>
    <name evidence="3" type="ORF">SAMN05216389_105124</name>
</gene>
<dbReference type="NCBIfam" id="TIGR04087">
    <property type="entry name" value="YqxM_for_SipW"/>
    <property type="match status" value="1"/>
</dbReference>
<sequence length="276" mass="31250">MSRLQKFKKKKKLVFIIKLIVFTYIVVFGFSYISSGTGAYFNTINNDKFSIQAGTWWDGSDLEFTGVPNQNVKACPEIEISVQLINNGFSMIGPSDYKLYYVENGNPKQNGEEIKNGTLNPIEAGEYFNLTHVIDAEGVYSFQVSQRPGYEGDSESEIWSEKVMVKCKENDKEEEESDKQDDSVEETNENEEDENESDEDNADEQENQNNEEIGKNDKDVDKGDKNSKKNEGVKEEETEEDDPVEKESEEDGSGEESNNTNIDDPEEGGKDDEKVD</sequence>
<dbReference type="AlphaFoldDB" id="A0A1I0BRR1"/>
<organism evidence="3 4">
    <name type="scientific">Oceanobacillus limi</name>
    <dbReference type="NCBI Taxonomy" id="930131"/>
    <lineage>
        <taxon>Bacteria</taxon>
        <taxon>Bacillati</taxon>
        <taxon>Bacillota</taxon>
        <taxon>Bacilli</taxon>
        <taxon>Bacillales</taxon>
        <taxon>Bacillaceae</taxon>
        <taxon>Oceanobacillus</taxon>
    </lineage>
</organism>
<evidence type="ECO:0000256" key="2">
    <source>
        <dbReference type="SAM" id="Phobius"/>
    </source>
</evidence>
<keyword evidence="2" id="KW-1133">Transmembrane helix</keyword>
<protein>
    <submittedName>
        <fullName evidence="3">TasA anchoring/assembly protein</fullName>
    </submittedName>
</protein>
<evidence type="ECO:0000256" key="1">
    <source>
        <dbReference type="SAM" id="MobiDB-lite"/>
    </source>
</evidence>
<name>A0A1I0BRR1_9BACI</name>
<feature type="region of interest" description="Disordered" evidence="1">
    <location>
        <begin position="167"/>
        <end position="276"/>
    </location>
</feature>
<feature type="compositionally biased region" description="Basic and acidic residues" evidence="1">
    <location>
        <begin position="267"/>
        <end position="276"/>
    </location>
</feature>
<feature type="compositionally biased region" description="Acidic residues" evidence="1">
    <location>
        <begin position="236"/>
        <end position="254"/>
    </location>
</feature>
<dbReference type="Proteomes" id="UP000198618">
    <property type="component" value="Unassembled WGS sequence"/>
</dbReference>
<keyword evidence="4" id="KW-1185">Reference proteome</keyword>